<dbReference type="AlphaFoldDB" id="A0A1B7ZCC3"/>
<evidence type="ECO:0000313" key="2">
    <source>
        <dbReference type="Proteomes" id="UP000092164"/>
    </source>
</evidence>
<sequence length="64" mass="7495">MDIRTGTILNFEISSRFIGARICINCKDIRKKALIGFRHSYIKALKFKNLRDKRNLNTSTMKSF</sequence>
<keyword evidence="2" id="KW-1185">Reference proteome</keyword>
<organism evidence="1 2">
    <name type="scientific">Maribacter hydrothermalis</name>
    <dbReference type="NCBI Taxonomy" id="1836467"/>
    <lineage>
        <taxon>Bacteria</taxon>
        <taxon>Pseudomonadati</taxon>
        <taxon>Bacteroidota</taxon>
        <taxon>Flavobacteriia</taxon>
        <taxon>Flavobacteriales</taxon>
        <taxon>Flavobacteriaceae</taxon>
        <taxon>Maribacter</taxon>
    </lineage>
</organism>
<reference evidence="2" key="1">
    <citation type="submission" date="2016-06" db="EMBL/GenBank/DDBJ databases">
        <authorList>
            <person name="Zhan P."/>
        </authorList>
    </citation>
    <scope>NUCLEOTIDE SEQUENCE [LARGE SCALE GENOMIC DNA]</scope>
    <source>
        <strain evidence="2">T28</strain>
    </source>
</reference>
<dbReference type="Proteomes" id="UP000092164">
    <property type="component" value="Unassembled WGS sequence"/>
</dbReference>
<proteinExistence type="predicted"/>
<gene>
    <name evidence="1" type="ORF">A9200_15750</name>
</gene>
<dbReference type="EMBL" id="LZFP01000007">
    <property type="protein sequence ID" value="OBR40566.1"/>
    <property type="molecule type" value="Genomic_DNA"/>
</dbReference>
<protein>
    <submittedName>
        <fullName evidence="1">Uncharacterized protein</fullName>
    </submittedName>
</protein>
<comment type="caution">
    <text evidence="1">The sequence shown here is derived from an EMBL/GenBank/DDBJ whole genome shotgun (WGS) entry which is preliminary data.</text>
</comment>
<name>A0A1B7ZCC3_9FLAO</name>
<evidence type="ECO:0000313" key="1">
    <source>
        <dbReference type="EMBL" id="OBR40566.1"/>
    </source>
</evidence>
<accession>A0A1B7ZCC3</accession>